<dbReference type="Pfam" id="PF00583">
    <property type="entry name" value="Acetyltransf_1"/>
    <property type="match status" value="1"/>
</dbReference>
<dbReference type="AlphaFoldDB" id="A0A1M4XTK1"/>
<evidence type="ECO:0000313" key="3">
    <source>
        <dbReference type="Proteomes" id="UP000184164"/>
    </source>
</evidence>
<organism evidence="2 3">
    <name type="scientific">Mariniphaga anaerophila</name>
    <dbReference type="NCBI Taxonomy" id="1484053"/>
    <lineage>
        <taxon>Bacteria</taxon>
        <taxon>Pseudomonadati</taxon>
        <taxon>Bacteroidota</taxon>
        <taxon>Bacteroidia</taxon>
        <taxon>Marinilabiliales</taxon>
        <taxon>Prolixibacteraceae</taxon>
        <taxon>Mariniphaga</taxon>
    </lineage>
</organism>
<dbReference type="InterPro" id="IPR016181">
    <property type="entry name" value="Acyl_CoA_acyltransferase"/>
</dbReference>
<dbReference type="PROSITE" id="PS51186">
    <property type="entry name" value="GNAT"/>
    <property type="match status" value="1"/>
</dbReference>
<accession>A0A1M4XTK1</accession>
<dbReference type="SUPFAM" id="SSF55729">
    <property type="entry name" value="Acyl-CoA N-acyltransferases (Nat)"/>
    <property type="match status" value="1"/>
</dbReference>
<dbReference type="OrthoDB" id="3172674at2"/>
<dbReference type="InterPro" id="IPR000182">
    <property type="entry name" value="GNAT_dom"/>
</dbReference>
<protein>
    <recommendedName>
        <fullName evidence="1">N-acetyltransferase domain-containing protein</fullName>
    </recommendedName>
</protein>
<dbReference type="EMBL" id="FQUM01000003">
    <property type="protein sequence ID" value="SHE96811.1"/>
    <property type="molecule type" value="Genomic_DNA"/>
</dbReference>
<gene>
    <name evidence="2" type="ORF">SAMN05444274_103118</name>
</gene>
<dbReference type="Gene3D" id="3.40.630.30">
    <property type="match status" value="1"/>
</dbReference>
<dbReference type="Proteomes" id="UP000184164">
    <property type="component" value="Unassembled WGS sequence"/>
</dbReference>
<proteinExistence type="predicted"/>
<sequence>MSSDPKIITVDKKNIADYPDCICFINARHPAHPQKINWLQKRFSEGLRIKLAYVPGQKKAAGFIEYVPGENAWRAVSAKGYLFIHCLYVYPNKNKNKGLGSMLLSECIKEARQKSMNGVAVIAGNGAFMAGTELFYKNGFSLLETDGQGNDLLLHKLKDEPLPVINDWKTELTKYKGLHIVYSKQCPWVARMVKEVTDSKTAKQLNIQITELQTPAEAQHAPSLNTVFNLIYNGKLLSDRYISLTRFNNILKKEKLI</sequence>
<dbReference type="STRING" id="1484053.SAMN05444274_103118"/>
<dbReference type="GO" id="GO:0016747">
    <property type="term" value="F:acyltransferase activity, transferring groups other than amino-acyl groups"/>
    <property type="evidence" value="ECO:0007669"/>
    <property type="project" value="InterPro"/>
</dbReference>
<reference evidence="3" key="1">
    <citation type="submission" date="2016-11" db="EMBL/GenBank/DDBJ databases">
        <authorList>
            <person name="Varghese N."/>
            <person name="Submissions S."/>
        </authorList>
    </citation>
    <scope>NUCLEOTIDE SEQUENCE [LARGE SCALE GENOMIC DNA]</scope>
    <source>
        <strain evidence="3">DSM 26910</strain>
    </source>
</reference>
<dbReference type="CDD" id="cd04301">
    <property type="entry name" value="NAT_SF"/>
    <property type="match status" value="1"/>
</dbReference>
<evidence type="ECO:0000313" key="2">
    <source>
        <dbReference type="EMBL" id="SHE96811.1"/>
    </source>
</evidence>
<keyword evidence="3" id="KW-1185">Reference proteome</keyword>
<evidence type="ECO:0000259" key="1">
    <source>
        <dbReference type="PROSITE" id="PS51186"/>
    </source>
</evidence>
<name>A0A1M4XTK1_9BACT</name>
<dbReference type="RefSeq" id="WP_073000112.1">
    <property type="nucleotide sequence ID" value="NZ_FQUM01000003.1"/>
</dbReference>
<feature type="domain" description="N-acetyltransferase" evidence="1">
    <location>
        <begin position="8"/>
        <end position="159"/>
    </location>
</feature>